<dbReference type="CDD" id="cd06558">
    <property type="entry name" value="crotonase-like"/>
    <property type="match status" value="1"/>
</dbReference>
<feature type="domain" description="Enoyl-CoA hydratase/isomerase" evidence="6">
    <location>
        <begin position="31"/>
        <end position="148"/>
    </location>
</feature>
<evidence type="ECO:0000256" key="5">
    <source>
        <dbReference type="SAM" id="SignalP"/>
    </source>
</evidence>
<evidence type="ECO:0000313" key="7">
    <source>
        <dbReference type="EnsemblProtists" id="EOD37309"/>
    </source>
</evidence>
<feature type="compositionally biased region" description="Basic and acidic residues" evidence="4">
    <location>
        <begin position="355"/>
        <end position="368"/>
    </location>
</feature>
<proteinExistence type="predicted"/>
<dbReference type="InterPro" id="IPR045004">
    <property type="entry name" value="ECH_dom"/>
</dbReference>
<sequence>MTAPMLLLSLHACATAPPLLTRRHPGGVLEVRLNRPSKLNALSSEMVDGLREAVVAAREEGASGLLLTASGDRAFCAGGDIRQVAAMPPQQRRDFLRREYSLMIELFALRDSVPVVALADGLIFGAGAGLFMAAETRIASAPSSLAMPGKPLTAAQHRHSAQHVCGADETERQPGQRSLPSTSDAAEAVQAETSRETGAAVQATYSSLVDCSSAAELRDTIGEGRLPARLCDAAEAAEAKGDLGLASWARDTRASSAWASPAALLVALECLQLPLPEEPLARRAAALGAELAANQALVCRDEFAEGVACAVGERKGQPPRWEHASVEEAEGDPAVQRLLDAVRRAPPLDLELESADERRSAAGRSLES</sequence>
<dbReference type="InterPro" id="IPR029045">
    <property type="entry name" value="ClpP/crotonase-like_dom_sf"/>
</dbReference>
<evidence type="ECO:0000256" key="2">
    <source>
        <dbReference type="ARBA" id="ARBA00011915"/>
    </source>
</evidence>
<dbReference type="KEGG" id="ehx:EMIHUDRAFT_225782"/>
<dbReference type="Proteomes" id="UP000013827">
    <property type="component" value="Unassembled WGS sequence"/>
</dbReference>
<feature type="chain" id="PRO_5044231706" description="3-hydroxyisobutyryl-CoA hydrolase" evidence="5">
    <location>
        <begin position="16"/>
        <end position="368"/>
    </location>
</feature>
<evidence type="ECO:0000256" key="1">
    <source>
        <dbReference type="ARBA" id="ARBA00001709"/>
    </source>
</evidence>
<evidence type="ECO:0000313" key="8">
    <source>
        <dbReference type="Proteomes" id="UP000013827"/>
    </source>
</evidence>
<feature type="region of interest" description="Disordered" evidence="4">
    <location>
        <begin position="160"/>
        <end position="197"/>
    </location>
</feature>
<dbReference type="PANTHER" id="PTHR43176:SF3">
    <property type="entry name" value="3-HYDROXYISOBUTYRYL-COA HYDROLASE, MITOCHONDRIAL"/>
    <property type="match status" value="1"/>
</dbReference>
<feature type="region of interest" description="Disordered" evidence="4">
    <location>
        <begin position="349"/>
        <end position="368"/>
    </location>
</feature>
<protein>
    <recommendedName>
        <fullName evidence="2">3-hydroxyisobutyryl-CoA hydrolase</fullName>
        <ecNumber evidence="2">3.1.2.4</ecNumber>
    </recommendedName>
</protein>
<dbReference type="GeneID" id="17282579"/>
<dbReference type="EC" id="3.1.2.4" evidence="2"/>
<comment type="catalytic activity">
    <reaction evidence="1">
        <text>3-hydroxy-2-methylpropanoyl-CoA + H2O = 3-hydroxy-2-methylpropanoate + CoA + H(+)</text>
        <dbReference type="Rhea" id="RHEA:20888"/>
        <dbReference type="ChEBI" id="CHEBI:11805"/>
        <dbReference type="ChEBI" id="CHEBI:15377"/>
        <dbReference type="ChEBI" id="CHEBI:15378"/>
        <dbReference type="ChEBI" id="CHEBI:57287"/>
        <dbReference type="ChEBI" id="CHEBI:57340"/>
        <dbReference type="EC" id="3.1.2.4"/>
    </reaction>
</comment>
<feature type="compositionally biased region" description="Polar residues" evidence="4">
    <location>
        <begin position="175"/>
        <end position="184"/>
    </location>
</feature>
<dbReference type="GO" id="GO:0003860">
    <property type="term" value="F:3-hydroxyisobutyryl-CoA hydrolase activity"/>
    <property type="evidence" value="ECO:0007669"/>
    <property type="project" value="UniProtKB-EC"/>
</dbReference>
<reference evidence="7" key="2">
    <citation type="submission" date="2024-10" db="UniProtKB">
        <authorList>
            <consortium name="EnsemblProtists"/>
        </authorList>
    </citation>
    <scope>IDENTIFICATION</scope>
</reference>
<dbReference type="PaxDb" id="2903-EOD37309"/>
<dbReference type="EnsemblProtists" id="EOD37309">
    <property type="protein sequence ID" value="EOD37309"/>
    <property type="gene ID" value="EMIHUDRAFT_225782"/>
</dbReference>
<reference evidence="8" key="1">
    <citation type="journal article" date="2013" name="Nature">
        <title>Pan genome of the phytoplankton Emiliania underpins its global distribution.</title>
        <authorList>
            <person name="Read B.A."/>
            <person name="Kegel J."/>
            <person name="Klute M.J."/>
            <person name="Kuo A."/>
            <person name="Lefebvre S.C."/>
            <person name="Maumus F."/>
            <person name="Mayer C."/>
            <person name="Miller J."/>
            <person name="Monier A."/>
            <person name="Salamov A."/>
            <person name="Young J."/>
            <person name="Aguilar M."/>
            <person name="Claverie J.M."/>
            <person name="Frickenhaus S."/>
            <person name="Gonzalez K."/>
            <person name="Herman E.K."/>
            <person name="Lin Y.C."/>
            <person name="Napier J."/>
            <person name="Ogata H."/>
            <person name="Sarno A.F."/>
            <person name="Shmutz J."/>
            <person name="Schroeder D."/>
            <person name="de Vargas C."/>
            <person name="Verret F."/>
            <person name="von Dassow P."/>
            <person name="Valentin K."/>
            <person name="Van de Peer Y."/>
            <person name="Wheeler G."/>
            <person name="Dacks J.B."/>
            <person name="Delwiche C.F."/>
            <person name="Dyhrman S.T."/>
            <person name="Glockner G."/>
            <person name="John U."/>
            <person name="Richards T."/>
            <person name="Worden A.Z."/>
            <person name="Zhang X."/>
            <person name="Grigoriev I.V."/>
            <person name="Allen A.E."/>
            <person name="Bidle K."/>
            <person name="Borodovsky M."/>
            <person name="Bowler C."/>
            <person name="Brownlee C."/>
            <person name="Cock J.M."/>
            <person name="Elias M."/>
            <person name="Gladyshev V.N."/>
            <person name="Groth M."/>
            <person name="Guda C."/>
            <person name="Hadaegh A."/>
            <person name="Iglesias-Rodriguez M.D."/>
            <person name="Jenkins J."/>
            <person name="Jones B.M."/>
            <person name="Lawson T."/>
            <person name="Leese F."/>
            <person name="Lindquist E."/>
            <person name="Lobanov A."/>
            <person name="Lomsadze A."/>
            <person name="Malik S.B."/>
            <person name="Marsh M.E."/>
            <person name="Mackinder L."/>
            <person name="Mock T."/>
            <person name="Mueller-Roeber B."/>
            <person name="Pagarete A."/>
            <person name="Parker M."/>
            <person name="Probert I."/>
            <person name="Quesneville H."/>
            <person name="Raines C."/>
            <person name="Rensing S.A."/>
            <person name="Riano-Pachon D.M."/>
            <person name="Richier S."/>
            <person name="Rokitta S."/>
            <person name="Shiraiwa Y."/>
            <person name="Soanes D.M."/>
            <person name="van der Giezen M."/>
            <person name="Wahlund T.M."/>
            <person name="Williams B."/>
            <person name="Wilson W."/>
            <person name="Wolfe G."/>
            <person name="Wurch L.L."/>
        </authorList>
    </citation>
    <scope>NUCLEOTIDE SEQUENCE</scope>
</reference>
<dbReference type="Pfam" id="PF16113">
    <property type="entry name" value="ECH_2"/>
    <property type="match status" value="1"/>
</dbReference>
<dbReference type="GO" id="GO:0006574">
    <property type="term" value="P:L-valine catabolic process"/>
    <property type="evidence" value="ECO:0007669"/>
    <property type="project" value="TreeGrafter"/>
</dbReference>
<name>A0A0D3KNH4_EMIH1</name>
<dbReference type="SUPFAM" id="SSF52096">
    <property type="entry name" value="ClpP/crotonase"/>
    <property type="match status" value="1"/>
</dbReference>
<dbReference type="Gene3D" id="3.90.226.10">
    <property type="entry name" value="2-enoyl-CoA Hydratase, Chain A, domain 1"/>
    <property type="match status" value="2"/>
</dbReference>
<evidence type="ECO:0000259" key="6">
    <source>
        <dbReference type="Pfam" id="PF16113"/>
    </source>
</evidence>
<evidence type="ECO:0000256" key="4">
    <source>
        <dbReference type="SAM" id="MobiDB-lite"/>
    </source>
</evidence>
<dbReference type="HOGENOM" id="CLU_761707_0_0_1"/>
<dbReference type="RefSeq" id="XP_005789738.1">
    <property type="nucleotide sequence ID" value="XM_005789681.1"/>
</dbReference>
<keyword evidence="5" id="KW-0732">Signal</keyword>
<evidence type="ECO:0000256" key="3">
    <source>
        <dbReference type="ARBA" id="ARBA00022801"/>
    </source>
</evidence>
<keyword evidence="3" id="KW-0378">Hydrolase</keyword>
<accession>A0A0D3KNH4</accession>
<dbReference type="PANTHER" id="PTHR43176">
    <property type="entry name" value="3-HYDROXYISOBUTYRYL-COA HYDROLASE-RELATED"/>
    <property type="match status" value="1"/>
</dbReference>
<keyword evidence="8" id="KW-1185">Reference proteome</keyword>
<feature type="signal peptide" evidence="5">
    <location>
        <begin position="1"/>
        <end position="15"/>
    </location>
</feature>
<organism evidence="7 8">
    <name type="scientific">Emiliania huxleyi (strain CCMP1516)</name>
    <dbReference type="NCBI Taxonomy" id="280463"/>
    <lineage>
        <taxon>Eukaryota</taxon>
        <taxon>Haptista</taxon>
        <taxon>Haptophyta</taxon>
        <taxon>Prymnesiophyceae</taxon>
        <taxon>Isochrysidales</taxon>
        <taxon>Noelaerhabdaceae</taxon>
        <taxon>Emiliania</taxon>
    </lineage>
</organism>
<dbReference type="STRING" id="2903.R1FUY0"/>
<dbReference type="eggNOG" id="KOG1684">
    <property type="taxonomic scope" value="Eukaryota"/>
</dbReference>
<dbReference type="InterPro" id="IPR032259">
    <property type="entry name" value="HIBYL-CoA-H"/>
</dbReference>
<dbReference type="AlphaFoldDB" id="A0A0D3KNH4"/>